<feature type="domain" description="Nucleoside phosphorylase" evidence="4">
    <location>
        <begin position="31"/>
        <end position="260"/>
    </location>
</feature>
<dbReference type="GO" id="GO:0009116">
    <property type="term" value="P:nucleoside metabolic process"/>
    <property type="evidence" value="ECO:0007669"/>
    <property type="project" value="InterPro"/>
</dbReference>
<dbReference type="CDD" id="cd00436">
    <property type="entry name" value="UP_TbUP-like"/>
    <property type="match status" value="1"/>
</dbReference>
<sequence length="289" mass="32050">MDIPISPADLITQENGAAYHLGLLPEQVTDIILTVGDPERVSAVSQHFDVVEEKVAKREFVTHIGRIGHLPLMVISSGMGTDNVEILMNELDVLVNIDPGTRTAKSARRSLTIIRLGTSGSLQPDIPLDSLLVSETAFGLDTLMQFYRYETPEKLQEAVWGMKERFSLEFTPYGALADNELLKHFHPLFLPGSTLTCPGFYAPQGRSIRLLPRQEHLLEAMIDYRFSGNSITNMEMETAGYYALGRLLSHRMLSLNAILAHRPSGRFSSNPAKTVNLMIEQALSIISSL</sequence>
<protein>
    <recommendedName>
        <fullName evidence="2">Uridine phosphorylase</fullName>
        <ecNumber evidence="1">2.4.2.3</ecNumber>
    </recommendedName>
</protein>
<comment type="catalytic activity">
    <reaction evidence="3">
        <text>uridine + phosphate = alpha-D-ribose 1-phosphate + uracil</text>
        <dbReference type="Rhea" id="RHEA:24388"/>
        <dbReference type="ChEBI" id="CHEBI:16704"/>
        <dbReference type="ChEBI" id="CHEBI:17568"/>
        <dbReference type="ChEBI" id="CHEBI:43474"/>
        <dbReference type="ChEBI" id="CHEBI:57720"/>
        <dbReference type="EC" id="2.4.2.3"/>
    </reaction>
</comment>
<dbReference type="GO" id="GO:0005829">
    <property type="term" value="C:cytosol"/>
    <property type="evidence" value="ECO:0007669"/>
    <property type="project" value="TreeGrafter"/>
</dbReference>
<reference evidence="5" key="2">
    <citation type="journal article" date="2024" name="Antonie Van Leeuwenhoek">
        <title>Roseihalotalea indica gen. nov., sp. nov., a halophilic Bacteroidetes from mesopelagic Southwest Indian Ocean with higher carbohydrate metabolic potential.</title>
        <authorList>
            <person name="Chen B."/>
            <person name="Zhang M."/>
            <person name="Lin D."/>
            <person name="Ye J."/>
            <person name="Tang K."/>
        </authorList>
    </citation>
    <scope>NUCLEOTIDE SEQUENCE</scope>
    <source>
        <strain evidence="5">TK19036</strain>
    </source>
</reference>
<dbReference type="PANTHER" id="PTHR43691">
    <property type="entry name" value="URIDINE PHOSPHORYLASE"/>
    <property type="match status" value="1"/>
</dbReference>
<dbReference type="Gene3D" id="3.40.50.1580">
    <property type="entry name" value="Nucleoside phosphorylase domain"/>
    <property type="match status" value="1"/>
</dbReference>
<gene>
    <name evidence="5" type="ORF">K4G66_30425</name>
</gene>
<dbReference type="InterPro" id="IPR035994">
    <property type="entry name" value="Nucleoside_phosphorylase_sf"/>
</dbReference>
<evidence type="ECO:0000256" key="3">
    <source>
        <dbReference type="ARBA" id="ARBA00048447"/>
    </source>
</evidence>
<dbReference type="GO" id="GO:0004850">
    <property type="term" value="F:uridine phosphorylase activity"/>
    <property type="evidence" value="ECO:0007669"/>
    <property type="project" value="UniProtKB-EC"/>
</dbReference>
<name>A0AA49GKU0_9BACT</name>
<evidence type="ECO:0000313" key="5">
    <source>
        <dbReference type="EMBL" id="WKN36682.1"/>
    </source>
</evidence>
<accession>A0AA49GKU0</accession>
<dbReference type="SUPFAM" id="SSF53167">
    <property type="entry name" value="Purine and uridine phosphorylases"/>
    <property type="match status" value="1"/>
</dbReference>
<dbReference type="EC" id="2.4.2.3" evidence="1"/>
<dbReference type="InterPro" id="IPR000845">
    <property type="entry name" value="Nucleoside_phosphorylase_d"/>
</dbReference>
<dbReference type="AlphaFoldDB" id="A0AA49GKU0"/>
<reference evidence="5" key="1">
    <citation type="journal article" date="2023" name="Comput. Struct. Biotechnol. J.">
        <title>Discovery of a novel marine Bacteroidetes with a rich repertoire of carbohydrate-active enzymes.</title>
        <authorList>
            <person name="Chen B."/>
            <person name="Liu G."/>
            <person name="Chen Q."/>
            <person name="Wang H."/>
            <person name="Liu L."/>
            <person name="Tang K."/>
        </authorList>
    </citation>
    <scope>NUCLEOTIDE SEQUENCE</scope>
    <source>
        <strain evidence="5">TK19036</strain>
    </source>
</reference>
<evidence type="ECO:0000256" key="2">
    <source>
        <dbReference type="ARBA" id="ARBA00021980"/>
    </source>
</evidence>
<evidence type="ECO:0000256" key="1">
    <source>
        <dbReference type="ARBA" id="ARBA00011888"/>
    </source>
</evidence>
<dbReference type="PANTHER" id="PTHR43691:SF11">
    <property type="entry name" value="FI09636P-RELATED"/>
    <property type="match status" value="1"/>
</dbReference>
<evidence type="ECO:0000259" key="4">
    <source>
        <dbReference type="Pfam" id="PF01048"/>
    </source>
</evidence>
<proteinExistence type="predicted"/>
<dbReference type="Pfam" id="PF01048">
    <property type="entry name" value="PNP_UDP_1"/>
    <property type="match status" value="1"/>
</dbReference>
<organism evidence="5">
    <name type="scientific">Roseihalotalea indica</name>
    <dbReference type="NCBI Taxonomy" id="2867963"/>
    <lineage>
        <taxon>Bacteria</taxon>
        <taxon>Pseudomonadati</taxon>
        <taxon>Bacteroidota</taxon>
        <taxon>Cytophagia</taxon>
        <taxon>Cytophagales</taxon>
        <taxon>Catalimonadaceae</taxon>
        <taxon>Roseihalotalea</taxon>
    </lineage>
</organism>
<dbReference type="EMBL" id="CP120682">
    <property type="protein sequence ID" value="WKN36682.1"/>
    <property type="molecule type" value="Genomic_DNA"/>
</dbReference>